<keyword evidence="2" id="KW-1185">Reference proteome</keyword>
<protein>
    <submittedName>
        <fullName evidence="1">Hypp567 protein</fullName>
    </submittedName>
</protein>
<reference evidence="1" key="1">
    <citation type="submission" date="2022-01" db="EMBL/GenBank/DDBJ databases">
        <authorList>
            <person name="Braso-Vives M."/>
        </authorList>
    </citation>
    <scope>NUCLEOTIDE SEQUENCE</scope>
</reference>
<sequence>MNVHKLRHLVMYVKLYGPLFTTSLFGYESMNGHLKKCLHGTKFTPEQITFARTMSWELQRLAVAMQKTNESEDVVKLACQLTNLAGSATGVSATGDSGNPV</sequence>
<dbReference type="AlphaFoldDB" id="A0A8J9YP98"/>
<evidence type="ECO:0000313" key="1">
    <source>
        <dbReference type="EMBL" id="CAH1233046.1"/>
    </source>
</evidence>
<dbReference type="OrthoDB" id="5986005at2759"/>
<dbReference type="PANTHER" id="PTHR46579:SF1">
    <property type="entry name" value="F5_8 TYPE C DOMAIN-CONTAINING PROTEIN"/>
    <property type="match status" value="1"/>
</dbReference>
<proteinExistence type="predicted"/>
<gene>
    <name evidence="1" type="primary">Hypp567</name>
    <name evidence="1" type="ORF">BLAG_LOCUS1917</name>
</gene>
<dbReference type="EMBL" id="OV696686">
    <property type="protein sequence ID" value="CAH1233046.1"/>
    <property type="molecule type" value="Genomic_DNA"/>
</dbReference>
<name>A0A8J9YP98_BRALA</name>
<evidence type="ECO:0000313" key="2">
    <source>
        <dbReference type="Proteomes" id="UP000838412"/>
    </source>
</evidence>
<dbReference type="Proteomes" id="UP000838412">
    <property type="component" value="Chromosome 1"/>
</dbReference>
<dbReference type="PANTHER" id="PTHR46579">
    <property type="entry name" value="F5/8 TYPE C DOMAIN-CONTAINING PROTEIN-RELATED"/>
    <property type="match status" value="1"/>
</dbReference>
<organism evidence="1 2">
    <name type="scientific">Branchiostoma lanceolatum</name>
    <name type="common">Common lancelet</name>
    <name type="synonym">Amphioxus lanceolatum</name>
    <dbReference type="NCBI Taxonomy" id="7740"/>
    <lineage>
        <taxon>Eukaryota</taxon>
        <taxon>Metazoa</taxon>
        <taxon>Chordata</taxon>
        <taxon>Cephalochordata</taxon>
        <taxon>Leptocardii</taxon>
        <taxon>Amphioxiformes</taxon>
        <taxon>Branchiostomatidae</taxon>
        <taxon>Branchiostoma</taxon>
    </lineage>
</organism>
<accession>A0A8J9YP98</accession>